<dbReference type="PANTHER" id="PTHR17630">
    <property type="entry name" value="DIENELACTONE HYDROLASE"/>
    <property type="match status" value="1"/>
</dbReference>
<dbReference type="SUPFAM" id="SSF53474">
    <property type="entry name" value="alpha/beta-Hydrolases"/>
    <property type="match status" value="1"/>
</dbReference>
<dbReference type="Gene3D" id="3.40.50.1820">
    <property type="entry name" value="alpha/beta hydrolase"/>
    <property type="match status" value="1"/>
</dbReference>
<dbReference type="Proteomes" id="UP001285908">
    <property type="component" value="Unassembled WGS sequence"/>
</dbReference>
<dbReference type="InterPro" id="IPR002925">
    <property type="entry name" value="Dienelactn_hydro"/>
</dbReference>
<evidence type="ECO:0000313" key="4">
    <source>
        <dbReference type="Proteomes" id="UP001285908"/>
    </source>
</evidence>
<dbReference type="InterPro" id="IPR029058">
    <property type="entry name" value="AB_hydrolase_fold"/>
</dbReference>
<feature type="domain" description="Dienelactone hydrolase" evidence="2">
    <location>
        <begin position="72"/>
        <end position="232"/>
    </location>
</feature>
<feature type="region of interest" description="Disordered" evidence="1">
    <location>
        <begin position="1"/>
        <end position="62"/>
    </location>
</feature>
<feature type="domain" description="Dienelactone hydrolase" evidence="2">
    <location>
        <begin position="290"/>
        <end position="385"/>
    </location>
</feature>
<keyword evidence="4" id="KW-1185">Reference proteome</keyword>
<reference evidence="3 4" key="1">
    <citation type="journal article" date="2023" name="Mol. Phylogenet. Evol.">
        <title>Genome-scale phylogeny and comparative genomics of the fungal order Sordariales.</title>
        <authorList>
            <person name="Hensen N."/>
            <person name="Bonometti L."/>
            <person name="Westerberg I."/>
            <person name="Brannstrom I.O."/>
            <person name="Guillou S."/>
            <person name="Cros-Aarteil S."/>
            <person name="Calhoun S."/>
            <person name="Haridas S."/>
            <person name="Kuo A."/>
            <person name="Mondo S."/>
            <person name="Pangilinan J."/>
            <person name="Riley R."/>
            <person name="LaButti K."/>
            <person name="Andreopoulos B."/>
            <person name="Lipzen A."/>
            <person name="Chen C."/>
            <person name="Yan M."/>
            <person name="Daum C."/>
            <person name="Ng V."/>
            <person name="Clum A."/>
            <person name="Steindorff A."/>
            <person name="Ohm R.A."/>
            <person name="Martin F."/>
            <person name="Silar P."/>
            <person name="Natvig D.O."/>
            <person name="Lalanne C."/>
            <person name="Gautier V."/>
            <person name="Ament-Velasquez S.L."/>
            <person name="Kruys A."/>
            <person name="Hutchinson M.I."/>
            <person name="Powell A.J."/>
            <person name="Barry K."/>
            <person name="Miller A.N."/>
            <person name="Grigoriev I.V."/>
            <person name="Debuchy R."/>
            <person name="Gladieux P."/>
            <person name="Hiltunen Thoren M."/>
            <person name="Johannesson H."/>
        </authorList>
    </citation>
    <scope>NUCLEOTIDE SEQUENCE [LARGE SCALE GENOMIC DNA]</scope>
    <source>
        <strain evidence="3 4">FGSC 10403</strain>
    </source>
</reference>
<dbReference type="RefSeq" id="XP_062697427.1">
    <property type="nucleotide sequence ID" value="XM_062834201.1"/>
</dbReference>
<feature type="compositionally biased region" description="Polar residues" evidence="1">
    <location>
        <begin position="271"/>
        <end position="282"/>
    </location>
</feature>
<gene>
    <name evidence="3" type="ORF">B0T23DRAFT_25922</name>
</gene>
<name>A0AAJ0MVJ4_9PEZI</name>
<dbReference type="GeneID" id="87871823"/>
<feature type="compositionally biased region" description="Low complexity" evidence="1">
    <location>
        <begin position="33"/>
        <end position="44"/>
    </location>
</feature>
<proteinExistence type="predicted"/>
<feature type="region of interest" description="Disordered" evidence="1">
    <location>
        <begin position="123"/>
        <end position="152"/>
    </location>
</feature>
<dbReference type="Pfam" id="PF01738">
    <property type="entry name" value="DLH"/>
    <property type="match status" value="2"/>
</dbReference>
<accession>A0AAJ0MVJ4</accession>
<keyword evidence="3" id="KW-0378">Hydrolase</keyword>
<evidence type="ECO:0000259" key="2">
    <source>
        <dbReference type="Pfam" id="PF01738"/>
    </source>
</evidence>
<comment type="caution">
    <text evidence="3">The sequence shown here is derived from an EMBL/GenBank/DDBJ whole genome shotgun (WGS) entry which is preliminary data.</text>
</comment>
<dbReference type="PANTHER" id="PTHR17630:SF80">
    <property type="entry name" value="DIENELACTONE HYDROLASE DOMAIN-CONTAINING PROTEIN"/>
    <property type="match status" value="1"/>
</dbReference>
<dbReference type="AlphaFoldDB" id="A0AAJ0MVJ4"/>
<evidence type="ECO:0000256" key="1">
    <source>
        <dbReference type="SAM" id="MobiDB-lite"/>
    </source>
</evidence>
<feature type="region of interest" description="Disordered" evidence="1">
    <location>
        <begin position="254"/>
        <end position="282"/>
    </location>
</feature>
<evidence type="ECO:0000313" key="3">
    <source>
        <dbReference type="EMBL" id="KAK3499794.1"/>
    </source>
</evidence>
<organism evidence="3 4">
    <name type="scientific">Neurospora hispaniola</name>
    <dbReference type="NCBI Taxonomy" id="588809"/>
    <lineage>
        <taxon>Eukaryota</taxon>
        <taxon>Fungi</taxon>
        <taxon>Dikarya</taxon>
        <taxon>Ascomycota</taxon>
        <taxon>Pezizomycotina</taxon>
        <taxon>Sordariomycetes</taxon>
        <taxon>Sordariomycetidae</taxon>
        <taxon>Sordariales</taxon>
        <taxon>Sordariaceae</taxon>
        <taxon>Neurospora</taxon>
    </lineage>
</organism>
<protein>
    <submittedName>
        <fullName evidence="3">Alpha/Beta hydrolase protein</fullName>
    </submittedName>
</protein>
<dbReference type="GO" id="GO:0016787">
    <property type="term" value="F:hydrolase activity"/>
    <property type="evidence" value="ECO:0007669"/>
    <property type="project" value="UniProtKB-KW"/>
</dbReference>
<sequence>MADPEVATKSPESDALEDMPVAEPTTVPNTIDSPSASAAAPAPALCDNCTSDRPTPAGQKPTGEIIKLNDIDVYVSKPADYPHTPSKLLLLLTGGTGLHSVNNQIQADRFAQDGGFVVVMPDLFEGDPAPNPTTAPSSEERSATDADTGSAAPTSSFLDIFRTKAAETAKSFLIDMWLARHTEDKIMPILEKVLDGVRDEFADAVAYGDGIYAAGYCIGGRYVLLLAREQSQALRKASISERLGGITLPWAHKPAAPAPAPAPTGLGGSEGNNQSGDDLEANRQNKISGPRVKAGAIAHATLVSKDDFKGLKAPISMVSVEHDPVFPDEVRMAGEDYMRENNVEHEVQVYPGVPHGFAVVGEYEDAHIKEAQAAAFEQMLKWLAEH</sequence>
<dbReference type="EMBL" id="JAULSX010000001">
    <property type="protein sequence ID" value="KAK3499794.1"/>
    <property type="molecule type" value="Genomic_DNA"/>
</dbReference>